<comment type="caution">
    <text evidence="1">The sequence shown here is derived from an EMBL/GenBank/DDBJ whole genome shotgun (WGS) entry which is preliminary data.</text>
</comment>
<evidence type="ECO:0000313" key="2">
    <source>
        <dbReference type="Proteomes" id="UP001162483"/>
    </source>
</evidence>
<proteinExistence type="predicted"/>
<organism evidence="1 2">
    <name type="scientific">Staurois parvus</name>
    <dbReference type="NCBI Taxonomy" id="386267"/>
    <lineage>
        <taxon>Eukaryota</taxon>
        <taxon>Metazoa</taxon>
        <taxon>Chordata</taxon>
        <taxon>Craniata</taxon>
        <taxon>Vertebrata</taxon>
        <taxon>Euteleostomi</taxon>
        <taxon>Amphibia</taxon>
        <taxon>Batrachia</taxon>
        <taxon>Anura</taxon>
        <taxon>Neobatrachia</taxon>
        <taxon>Ranoidea</taxon>
        <taxon>Ranidae</taxon>
        <taxon>Staurois</taxon>
    </lineage>
</organism>
<gene>
    <name evidence="1" type="ORF">SPARVUS_LOCUS11734218</name>
</gene>
<accession>A0ABN9FBS4</accession>
<protein>
    <submittedName>
        <fullName evidence="1">Uncharacterized protein</fullName>
    </submittedName>
</protein>
<evidence type="ECO:0000313" key="1">
    <source>
        <dbReference type="EMBL" id="CAI9594476.1"/>
    </source>
</evidence>
<dbReference type="Proteomes" id="UP001162483">
    <property type="component" value="Unassembled WGS sequence"/>
</dbReference>
<dbReference type="EMBL" id="CATNWA010016675">
    <property type="protein sequence ID" value="CAI9594476.1"/>
    <property type="molecule type" value="Genomic_DNA"/>
</dbReference>
<feature type="non-terminal residue" evidence="1">
    <location>
        <position position="1"/>
    </location>
</feature>
<keyword evidence="2" id="KW-1185">Reference proteome</keyword>
<reference evidence="1" key="1">
    <citation type="submission" date="2023-05" db="EMBL/GenBank/DDBJ databases">
        <authorList>
            <person name="Stuckert A."/>
        </authorList>
    </citation>
    <scope>NUCLEOTIDE SEQUENCE</scope>
</reference>
<name>A0ABN9FBS4_9NEOB</name>
<sequence>SCCCQVQSLSWVPVRPPIAAVSIATLCHVPLSGLLTLLVCSIFCHRVLADYGPPIAAARPVICHGPLYRLLMLLPGPECVMGPPYRLLMLLPGPVICHGPLYRLLMLLPGPECVMGPCTASHCCCQARNLPWAPIPTPHAAARPVICHGPLYRLLMLLPGPECVMGPCTASHCCCLHRHTLPCATFRSPHTAGGFHFCHRVLYGLPLLLPPPPHCGSTLWFWPRDCPNE</sequence>